<dbReference type="GO" id="GO:0051123">
    <property type="term" value="P:RNA polymerase II preinitiation complex assembly"/>
    <property type="evidence" value="ECO:0007669"/>
    <property type="project" value="Ensembl"/>
</dbReference>
<dbReference type="PANTHER" id="PTHR21242:SF0">
    <property type="entry name" value="TRANSCRIPTION INITIATION FACTOR TFIID SUBUNIT 10"/>
    <property type="match status" value="1"/>
</dbReference>
<dbReference type="CDD" id="cd07982">
    <property type="entry name" value="HFD_TAF10"/>
    <property type="match status" value="1"/>
</dbReference>
<dbReference type="InterPro" id="IPR003923">
    <property type="entry name" value="TAF10"/>
</dbReference>
<dbReference type="GO" id="GO:0060261">
    <property type="term" value="P:positive regulation of transcription initiation by RNA polymerase II"/>
    <property type="evidence" value="ECO:0007669"/>
    <property type="project" value="Ensembl"/>
</dbReference>
<comment type="subcellular location">
    <subcellularLocation>
        <location evidence="1">Nucleus</location>
    </subcellularLocation>
</comment>
<protein>
    <submittedName>
        <fullName evidence="7">TATA-box binding protein associated factor 10</fullName>
    </submittedName>
</protein>
<dbReference type="GO" id="GO:0003677">
    <property type="term" value="F:DNA binding"/>
    <property type="evidence" value="ECO:0007669"/>
    <property type="project" value="Ensembl"/>
</dbReference>
<dbReference type="GO" id="GO:0035264">
    <property type="term" value="P:multicellular organism growth"/>
    <property type="evidence" value="ECO:0007669"/>
    <property type="project" value="Ensembl"/>
</dbReference>
<dbReference type="GO" id="GO:0070063">
    <property type="term" value="F:RNA polymerase binding"/>
    <property type="evidence" value="ECO:0007669"/>
    <property type="project" value="Ensembl"/>
</dbReference>
<dbReference type="GO" id="GO:0070365">
    <property type="term" value="P:hepatocyte differentiation"/>
    <property type="evidence" value="ECO:0007669"/>
    <property type="project" value="Ensembl"/>
</dbReference>
<evidence type="ECO:0000313" key="7">
    <source>
        <dbReference type="Ensembl" id="ENSNNAP00000011862.1"/>
    </source>
</evidence>
<organism evidence="7 8">
    <name type="scientific">Naja naja</name>
    <name type="common">Indian cobra</name>
    <dbReference type="NCBI Taxonomy" id="35670"/>
    <lineage>
        <taxon>Eukaryota</taxon>
        <taxon>Metazoa</taxon>
        <taxon>Chordata</taxon>
        <taxon>Craniata</taxon>
        <taxon>Vertebrata</taxon>
        <taxon>Euteleostomi</taxon>
        <taxon>Lepidosauria</taxon>
        <taxon>Squamata</taxon>
        <taxon>Bifurcata</taxon>
        <taxon>Unidentata</taxon>
        <taxon>Episquamata</taxon>
        <taxon>Toxicofera</taxon>
        <taxon>Serpentes</taxon>
        <taxon>Colubroidea</taxon>
        <taxon>Elapidae</taxon>
        <taxon>Elapinae</taxon>
        <taxon>Naja</taxon>
    </lineage>
</organism>
<accession>A0A8C6XCD4</accession>
<evidence type="ECO:0000256" key="1">
    <source>
        <dbReference type="ARBA" id="ARBA00004123"/>
    </source>
</evidence>
<keyword evidence="4" id="KW-0539">Nucleus</keyword>
<dbReference type="AlphaFoldDB" id="A0A8C6XCD4"/>
<feature type="compositionally biased region" description="Low complexity" evidence="6">
    <location>
        <begin position="60"/>
        <end position="79"/>
    </location>
</feature>
<feature type="compositionally biased region" description="Gly residues" evidence="6">
    <location>
        <begin position="1"/>
        <end position="21"/>
    </location>
</feature>
<feature type="region of interest" description="Disordered" evidence="6">
    <location>
        <begin position="1"/>
        <end position="94"/>
    </location>
</feature>
<dbReference type="GO" id="GO:0060173">
    <property type="term" value="P:limb development"/>
    <property type="evidence" value="ECO:0007669"/>
    <property type="project" value="Ensembl"/>
</dbReference>
<dbReference type="GO" id="GO:0006915">
    <property type="term" value="P:apoptotic process"/>
    <property type="evidence" value="ECO:0007669"/>
    <property type="project" value="Ensembl"/>
</dbReference>
<keyword evidence="8" id="KW-1185">Reference proteome</keyword>
<keyword evidence="2" id="KW-0805">Transcription regulation</keyword>
<dbReference type="GO" id="GO:0042789">
    <property type="term" value="P:mRNA transcription by RNA polymerase II"/>
    <property type="evidence" value="ECO:0007669"/>
    <property type="project" value="Ensembl"/>
</dbReference>
<keyword evidence="3" id="KW-0804">Transcription</keyword>
<dbReference type="GO" id="GO:0000082">
    <property type="term" value="P:G1/S transition of mitotic cell cycle"/>
    <property type="evidence" value="ECO:0007669"/>
    <property type="project" value="Ensembl"/>
</dbReference>
<evidence type="ECO:0000313" key="8">
    <source>
        <dbReference type="Proteomes" id="UP000694559"/>
    </source>
</evidence>
<dbReference type="GO" id="GO:0016251">
    <property type="term" value="F:RNA polymerase II general transcription initiation factor activity"/>
    <property type="evidence" value="ECO:0007669"/>
    <property type="project" value="Ensembl"/>
</dbReference>
<dbReference type="PANTHER" id="PTHR21242">
    <property type="entry name" value="TRANSCRIPTION INITIATION FACTOR TFIID SUBUNIT 10"/>
    <property type="match status" value="1"/>
</dbReference>
<dbReference type="GeneTree" id="ENSGT00390000009368"/>
<dbReference type="GO" id="GO:0001673">
    <property type="term" value="C:male germ cell nucleus"/>
    <property type="evidence" value="ECO:0007669"/>
    <property type="project" value="Ensembl"/>
</dbReference>
<dbReference type="GO" id="GO:1990841">
    <property type="term" value="F:promoter-specific chromatin binding"/>
    <property type="evidence" value="ECO:0007669"/>
    <property type="project" value="Ensembl"/>
</dbReference>
<dbReference type="GO" id="GO:0030331">
    <property type="term" value="F:nuclear estrogen receptor binding"/>
    <property type="evidence" value="ECO:0007669"/>
    <property type="project" value="Ensembl"/>
</dbReference>
<dbReference type="GO" id="GO:0033276">
    <property type="term" value="C:transcription factor TFTC complex"/>
    <property type="evidence" value="ECO:0007669"/>
    <property type="project" value="Ensembl"/>
</dbReference>
<evidence type="ECO:0000256" key="5">
    <source>
        <dbReference type="ARBA" id="ARBA00025730"/>
    </source>
</evidence>
<dbReference type="GO" id="GO:0004402">
    <property type="term" value="F:histone acetyltransferase activity"/>
    <property type="evidence" value="ECO:0007669"/>
    <property type="project" value="Ensembl"/>
</dbReference>
<evidence type="ECO:0000256" key="2">
    <source>
        <dbReference type="ARBA" id="ARBA00023015"/>
    </source>
</evidence>
<sequence length="222" mass="21773">MSASGAGGNSGSGCAGTGGGVAEPDPSPAAPAALPPPPPLAASAGDAGRGAGSPPPPPGRSHASPPAGLAAAASLAQPVEGPPPPLPNGVFAPPAGAANGDAKAAAAAAPPGSASSGAPLVDFLLQLEDYTPTIPDAVTGYYLNRAGFEASDPRIIRLVSLAAQKFISDVANDALQHCKMKGTASCSSRNKSKDKKHTLTMEDLAPALAEYGINVKKPHYFT</sequence>
<dbReference type="GO" id="GO:0001756">
    <property type="term" value="P:somitogenesis"/>
    <property type="evidence" value="ECO:0007669"/>
    <property type="project" value="Ensembl"/>
</dbReference>
<dbReference type="Proteomes" id="UP000694559">
    <property type="component" value="Unplaced"/>
</dbReference>
<dbReference type="OrthoDB" id="154356at2759"/>
<feature type="compositionally biased region" description="Pro residues" evidence="6">
    <location>
        <begin position="25"/>
        <end position="40"/>
    </location>
</feature>
<name>A0A8C6XCD4_NAJNA</name>
<dbReference type="GO" id="GO:0000124">
    <property type="term" value="C:SAGA complex"/>
    <property type="evidence" value="ECO:0007669"/>
    <property type="project" value="Ensembl"/>
</dbReference>
<evidence type="ECO:0000256" key="3">
    <source>
        <dbReference type="ARBA" id="ARBA00023163"/>
    </source>
</evidence>
<reference evidence="7" key="1">
    <citation type="submission" date="2025-08" db="UniProtKB">
        <authorList>
            <consortium name="Ensembl"/>
        </authorList>
    </citation>
    <scope>IDENTIFICATION</scope>
</reference>
<dbReference type="GO" id="GO:0005669">
    <property type="term" value="C:transcription factor TFIID complex"/>
    <property type="evidence" value="ECO:0007669"/>
    <property type="project" value="Ensembl"/>
</dbReference>
<gene>
    <name evidence="7" type="primary">TAF10</name>
</gene>
<dbReference type="Ensembl" id="ENSNNAT00000012403.1">
    <property type="protein sequence ID" value="ENSNNAP00000011862.1"/>
    <property type="gene ID" value="ENSNNAG00000007958.1"/>
</dbReference>
<dbReference type="GO" id="GO:0048471">
    <property type="term" value="C:perinuclear region of cytoplasm"/>
    <property type="evidence" value="ECO:0007669"/>
    <property type="project" value="Ensembl"/>
</dbReference>
<comment type="similarity">
    <text evidence="5">Belongs to the TAF10 family.</text>
</comment>
<dbReference type="Pfam" id="PF03540">
    <property type="entry name" value="TAF10"/>
    <property type="match status" value="1"/>
</dbReference>
<proteinExistence type="inferred from homology"/>
<dbReference type="GO" id="GO:1905069">
    <property type="term" value="P:allantois development"/>
    <property type="evidence" value="ECO:0007669"/>
    <property type="project" value="Ensembl"/>
</dbReference>
<evidence type="ECO:0000256" key="4">
    <source>
        <dbReference type="ARBA" id="ARBA00023242"/>
    </source>
</evidence>
<evidence type="ECO:0000256" key="6">
    <source>
        <dbReference type="SAM" id="MobiDB-lite"/>
    </source>
</evidence>
<dbReference type="GO" id="GO:0097550">
    <property type="term" value="C:transcription preinitiation complex"/>
    <property type="evidence" value="ECO:0007669"/>
    <property type="project" value="Ensembl"/>
</dbReference>
<dbReference type="GO" id="GO:0048371">
    <property type="term" value="P:lateral mesodermal cell differentiation"/>
    <property type="evidence" value="ECO:0007669"/>
    <property type="project" value="Ensembl"/>
</dbReference>
<dbReference type="OMA" id="NDAANHS"/>
<reference evidence="7" key="2">
    <citation type="submission" date="2025-09" db="UniProtKB">
        <authorList>
            <consortium name="Ensembl"/>
        </authorList>
    </citation>
    <scope>IDENTIFICATION</scope>
</reference>
<dbReference type="PRINTS" id="PR01443">
    <property type="entry name" value="TFIID30KDSUB"/>
</dbReference>
<dbReference type="GO" id="GO:0042802">
    <property type="term" value="F:identical protein binding"/>
    <property type="evidence" value="ECO:0007669"/>
    <property type="project" value="Ensembl"/>
</dbReference>
<dbReference type="GO" id="GO:0036285">
    <property type="term" value="P:SAGA complex assembly"/>
    <property type="evidence" value="ECO:0007669"/>
    <property type="project" value="Ensembl"/>
</dbReference>